<dbReference type="EMBL" id="OVTA01000001">
    <property type="protein sequence ID" value="SPR95893.1"/>
    <property type="molecule type" value="Genomic_DNA"/>
</dbReference>
<sequence length="91" mass="9118">MGRGPAGMELPGLRHGESGFRHGCGIGAGARLARAEVLHNVTAWLPSPACGRGVGVRASVSTKSKPAVCQRLPSPPAPLPQAGEGSTPPAC</sequence>
<gene>
    <name evidence="2" type="ORF">CBM2634_A10096</name>
</gene>
<evidence type="ECO:0000313" key="3">
    <source>
        <dbReference type="Proteomes" id="UP000256805"/>
    </source>
</evidence>
<evidence type="ECO:0000256" key="1">
    <source>
        <dbReference type="SAM" id="MobiDB-lite"/>
    </source>
</evidence>
<evidence type="ECO:0000313" key="2">
    <source>
        <dbReference type="EMBL" id="SPR95893.1"/>
    </source>
</evidence>
<organism evidence="2 3">
    <name type="scientific">Cupriavidus taiwanensis</name>
    <dbReference type="NCBI Taxonomy" id="164546"/>
    <lineage>
        <taxon>Bacteria</taxon>
        <taxon>Pseudomonadati</taxon>
        <taxon>Pseudomonadota</taxon>
        <taxon>Betaproteobacteria</taxon>
        <taxon>Burkholderiales</taxon>
        <taxon>Burkholderiaceae</taxon>
        <taxon>Cupriavidus</taxon>
    </lineage>
</organism>
<proteinExistence type="predicted"/>
<dbReference type="Proteomes" id="UP000256805">
    <property type="component" value="Unassembled WGS sequence"/>
</dbReference>
<reference evidence="2 3" key="1">
    <citation type="submission" date="2018-01" db="EMBL/GenBank/DDBJ databases">
        <authorList>
            <person name="Gaut B.S."/>
            <person name="Morton B.R."/>
            <person name="Clegg M.T."/>
            <person name="Duvall M.R."/>
        </authorList>
    </citation>
    <scope>NUCLEOTIDE SEQUENCE [LARGE SCALE GENOMIC DNA]</scope>
    <source>
        <strain evidence="2">Cupriavidus taiwanensis cmp 52</strain>
    </source>
</reference>
<name>A0A375IX03_9BURK</name>
<protein>
    <submittedName>
        <fullName evidence="2">Uncharacterized protein</fullName>
    </submittedName>
</protein>
<feature type="region of interest" description="Disordered" evidence="1">
    <location>
        <begin position="64"/>
        <end position="91"/>
    </location>
</feature>
<accession>A0A375IX03</accession>
<dbReference type="AlphaFoldDB" id="A0A375IX03"/>